<feature type="compositionally biased region" description="Basic residues" evidence="1">
    <location>
        <begin position="35"/>
        <end position="46"/>
    </location>
</feature>
<feature type="region of interest" description="Disordered" evidence="1">
    <location>
        <begin position="19"/>
        <end position="183"/>
    </location>
</feature>
<reference evidence="2" key="2">
    <citation type="submission" date="2012-06" db="EMBL/GenBank/DDBJ databases">
        <authorList>
            <person name="Yu Y."/>
            <person name="Currie J."/>
            <person name="Lomeli R."/>
            <person name="Angelova A."/>
            <person name="Collura K."/>
            <person name="Wissotski M."/>
            <person name="Campos D."/>
            <person name="Kudrna D."/>
            <person name="Golser W."/>
            <person name="Ashely E."/>
            <person name="Descour A."/>
            <person name="Fernandes J."/>
            <person name="Soderlund C."/>
            <person name="Walbot V."/>
        </authorList>
    </citation>
    <scope>NUCLEOTIDE SEQUENCE</scope>
    <source>
        <strain evidence="2">B73</strain>
    </source>
</reference>
<evidence type="ECO:0000313" key="2">
    <source>
        <dbReference type="EMBL" id="ACN31152.1"/>
    </source>
</evidence>
<feature type="compositionally biased region" description="Low complexity" evidence="1">
    <location>
        <begin position="110"/>
        <end position="129"/>
    </location>
</feature>
<feature type="compositionally biased region" description="Polar residues" evidence="1">
    <location>
        <begin position="19"/>
        <end position="33"/>
    </location>
</feature>
<feature type="compositionally biased region" description="Low complexity" evidence="1">
    <location>
        <begin position="140"/>
        <end position="154"/>
    </location>
</feature>
<protein>
    <submittedName>
        <fullName evidence="2">Uncharacterized protein</fullName>
    </submittedName>
</protein>
<accession>C0PAF7</accession>
<reference evidence="2" key="1">
    <citation type="journal article" date="2009" name="PLoS Genet.">
        <title>Sequencing, mapping, and analysis of 27,455 maize full-length cDNAs.</title>
        <authorList>
            <person name="Soderlund C."/>
            <person name="Descour A."/>
            <person name="Kudrna D."/>
            <person name="Bomhoff M."/>
            <person name="Boyd L."/>
            <person name="Currie J."/>
            <person name="Angelova A."/>
            <person name="Collura K."/>
            <person name="Wissotski M."/>
            <person name="Ashley E."/>
            <person name="Morrow D."/>
            <person name="Fernandes J."/>
            <person name="Walbot V."/>
            <person name="Yu Y."/>
        </authorList>
    </citation>
    <scope>NUCLEOTIDE SEQUENCE</scope>
    <source>
        <strain evidence="2">B73</strain>
    </source>
</reference>
<evidence type="ECO:0000256" key="1">
    <source>
        <dbReference type="SAM" id="MobiDB-lite"/>
    </source>
</evidence>
<feature type="compositionally biased region" description="Low complexity" evidence="1">
    <location>
        <begin position="64"/>
        <end position="91"/>
    </location>
</feature>
<dbReference type="EMBL" id="BT065276">
    <property type="protein sequence ID" value="ACN31152.1"/>
    <property type="molecule type" value="mRNA"/>
</dbReference>
<feature type="compositionally biased region" description="Basic residues" evidence="1">
    <location>
        <begin position="92"/>
        <end position="102"/>
    </location>
</feature>
<proteinExistence type="evidence at transcript level"/>
<sequence>MRGCGRRIMMMMSIAMNATSGLRSSLRPNTGGMTSRHRARKGSQRSRRAEKGWRSQGMLGNQESSTPTSSTSRYTPSHRTAADIAAATGARRGARLRPRRAASRVESGDARSPPNAVAAADASAAACGGVRRRPRGRGLAGKASVLGNARADGLGRARRSGARGQGEVRMPYISPLLRGRGSG</sequence>
<name>C0PAF7_MAIZE</name>
<organism evidence="2">
    <name type="scientific">Zea mays</name>
    <name type="common">Maize</name>
    <dbReference type="NCBI Taxonomy" id="4577"/>
    <lineage>
        <taxon>Eukaryota</taxon>
        <taxon>Viridiplantae</taxon>
        <taxon>Streptophyta</taxon>
        <taxon>Embryophyta</taxon>
        <taxon>Tracheophyta</taxon>
        <taxon>Spermatophyta</taxon>
        <taxon>Magnoliopsida</taxon>
        <taxon>Liliopsida</taxon>
        <taxon>Poales</taxon>
        <taxon>Poaceae</taxon>
        <taxon>PACMAD clade</taxon>
        <taxon>Panicoideae</taxon>
        <taxon>Andropogonodae</taxon>
        <taxon>Andropogoneae</taxon>
        <taxon>Tripsacinae</taxon>
        <taxon>Zea</taxon>
    </lineage>
</organism>
<dbReference type="AlphaFoldDB" id="C0PAF7"/>